<feature type="transmembrane region" description="Helical" evidence="6">
    <location>
        <begin position="417"/>
        <end position="436"/>
    </location>
</feature>
<sequence>MTLSTLDWIIVFSYFALSLFVGVWASKQAGRDTKSFFLAGRNMPWWLLGVSMVATTFSTDTPNLVTDLVRQNGVSGNWGWWAFLLTGMLTVFVYAKLWHRSGVLTDIEFYELRYSGKAAAFLRGFRALYLGLVFNVLVMGAVSLAAIKFGEIVLGWPGWLTLTIACSITLAYSTLGGLKAVIITDFVQFILAMTGSIWGMLYILSLDEIGGLSELLTHNNVVDKLALIPDLSNPDLWVPVLLVPLAVQWWASYYPGSEPGGGGYIAQRMFSAKDEQNAVNATLFFNVAHYALRPWPWILIALSSLVVYPELSDLQTAFPNLPSDKLGHDVAYPAMLTLLPNGLLGLVAASLIAAFMSTMSTQLNLGASYLVNDFYHRFISPNATEKQLVSMGRLFTVISIILGSGLGLLLTSAGQAFNLLLMIGAGTGMIYVLRWFWWRINAYTEIVAMISSLIIAFYFNFINQNYENWEKIVLGSLLTTIVWIAATYFTPPDDDETLRNFVKKVNPGGPGWAKFSDLKANEPWPVPNGILCMILGCVSIYSVLLGVGQLIYGDNIGFGLIGLSLASALGLMRLWK</sequence>
<feature type="transmembrane region" description="Helical" evidence="6">
    <location>
        <begin position="153"/>
        <end position="174"/>
    </location>
</feature>
<protein>
    <recommendedName>
        <fullName evidence="8">Na+:solute symporter</fullName>
    </recommendedName>
</protein>
<dbReference type="Pfam" id="PF00474">
    <property type="entry name" value="SSF"/>
    <property type="match status" value="1"/>
</dbReference>
<evidence type="ECO:0008006" key="8">
    <source>
        <dbReference type="Google" id="ProtNLM"/>
    </source>
</evidence>
<feature type="transmembrane region" description="Helical" evidence="6">
    <location>
        <begin position="442"/>
        <end position="460"/>
    </location>
</feature>
<gene>
    <name evidence="7" type="ORF">METZ01_LOCUS42596</name>
</gene>
<dbReference type="InterPro" id="IPR001734">
    <property type="entry name" value="Na/solute_symporter"/>
</dbReference>
<keyword evidence="5 6" id="KW-0472">Membrane</keyword>
<evidence type="ECO:0000256" key="5">
    <source>
        <dbReference type="ARBA" id="ARBA00023136"/>
    </source>
</evidence>
<feature type="transmembrane region" description="Helical" evidence="6">
    <location>
        <begin position="186"/>
        <end position="205"/>
    </location>
</feature>
<dbReference type="PANTHER" id="PTHR11819">
    <property type="entry name" value="SOLUTE CARRIER FAMILY 5"/>
    <property type="match status" value="1"/>
</dbReference>
<evidence type="ECO:0000256" key="6">
    <source>
        <dbReference type="SAM" id="Phobius"/>
    </source>
</evidence>
<feature type="transmembrane region" description="Helical" evidence="6">
    <location>
        <begin position="524"/>
        <end position="544"/>
    </location>
</feature>
<comment type="subcellular location">
    <subcellularLocation>
        <location evidence="1">Membrane</location>
        <topology evidence="1">Multi-pass membrane protein</topology>
    </subcellularLocation>
</comment>
<dbReference type="PANTHER" id="PTHR11819:SF77">
    <property type="entry name" value="SODIUM_GLUCOSE COTRANSPORT PROTEIN"/>
    <property type="match status" value="1"/>
</dbReference>
<feature type="transmembrane region" description="Helical" evidence="6">
    <location>
        <begin position="332"/>
        <end position="356"/>
    </location>
</feature>
<evidence type="ECO:0000313" key="7">
    <source>
        <dbReference type="EMBL" id="SUZ89742.1"/>
    </source>
</evidence>
<feature type="transmembrane region" description="Helical" evidence="6">
    <location>
        <begin position="6"/>
        <end position="26"/>
    </location>
</feature>
<accession>A0A381RDA7</accession>
<dbReference type="AlphaFoldDB" id="A0A381RDA7"/>
<evidence type="ECO:0000256" key="2">
    <source>
        <dbReference type="ARBA" id="ARBA00006434"/>
    </source>
</evidence>
<feature type="transmembrane region" description="Helical" evidence="6">
    <location>
        <begin position="127"/>
        <end position="147"/>
    </location>
</feature>
<reference evidence="7" key="1">
    <citation type="submission" date="2018-05" db="EMBL/GenBank/DDBJ databases">
        <authorList>
            <person name="Lanie J.A."/>
            <person name="Ng W.-L."/>
            <person name="Kazmierczak K.M."/>
            <person name="Andrzejewski T.M."/>
            <person name="Davidsen T.M."/>
            <person name="Wayne K.J."/>
            <person name="Tettelin H."/>
            <person name="Glass J.I."/>
            <person name="Rusch D."/>
            <person name="Podicherti R."/>
            <person name="Tsui H.-C.T."/>
            <person name="Winkler M.E."/>
        </authorList>
    </citation>
    <scope>NUCLEOTIDE SEQUENCE</scope>
</reference>
<dbReference type="GO" id="GO:0005412">
    <property type="term" value="F:D-glucose:sodium symporter activity"/>
    <property type="evidence" value="ECO:0007669"/>
    <property type="project" value="TreeGrafter"/>
</dbReference>
<feature type="transmembrane region" description="Helical" evidence="6">
    <location>
        <begin position="472"/>
        <end position="490"/>
    </location>
</feature>
<organism evidence="7">
    <name type="scientific">marine metagenome</name>
    <dbReference type="NCBI Taxonomy" id="408172"/>
    <lineage>
        <taxon>unclassified sequences</taxon>
        <taxon>metagenomes</taxon>
        <taxon>ecological metagenomes</taxon>
    </lineage>
</organism>
<evidence type="ECO:0000256" key="1">
    <source>
        <dbReference type="ARBA" id="ARBA00004141"/>
    </source>
</evidence>
<dbReference type="Gene3D" id="1.20.1730.10">
    <property type="entry name" value="Sodium/glucose cotransporter"/>
    <property type="match status" value="1"/>
</dbReference>
<dbReference type="CDD" id="cd11477">
    <property type="entry name" value="SLC5sbd_u1"/>
    <property type="match status" value="1"/>
</dbReference>
<dbReference type="EMBL" id="UINC01001837">
    <property type="protein sequence ID" value="SUZ89742.1"/>
    <property type="molecule type" value="Genomic_DNA"/>
</dbReference>
<name>A0A381RDA7_9ZZZZ</name>
<feature type="transmembrane region" description="Helical" evidence="6">
    <location>
        <begin position="78"/>
        <end position="95"/>
    </location>
</feature>
<comment type="similarity">
    <text evidence="2">Belongs to the sodium:solute symporter (SSF) (TC 2.A.21) family.</text>
</comment>
<evidence type="ECO:0000256" key="4">
    <source>
        <dbReference type="ARBA" id="ARBA00022989"/>
    </source>
</evidence>
<keyword evidence="3 6" id="KW-0812">Transmembrane</keyword>
<feature type="transmembrane region" description="Helical" evidence="6">
    <location>
        <begin position="38"/>
        <end position="58"/>
    </location>
</feature>
<keyword evidence="4 6" id="KW-1133">Transmembrane helix</keyword>
<dbReference type="GO" id="GO:0005886">
    <property type="term" value="C:plasma membrane"/>
    <property type="evidence" value="ECO:0007669"/>
    <property type="project" value="TreeGrafter"/>
</dbReference>
<dbReference type="InterPro" id="IPR038377">
    <property type="entry name" value="Na/Glc_symporter_sf"/>
</dbReference>
<feature type="transmembrane region" description="Helical" evidence="6">
    <location>
        <begin position="556"/>
        <end position="575"/>
    </location>
</feature>
<proteinExistence type="inferred from homology"/>
<dbReference type="PROSITE" id="PS50283">
    <property type="entry name" value="NA_SOLUT_SYMP_3"/>
    <property type="match status" value="1"/>
</dbReference>
<feature type="transmembrane region" description="Helical" evidence="6">
    <location>
        <begin position="391"/>
        <end position="410"/>
    </location>
</feature>
<evidence type="ECO:0000256" key="3">
    <source>
        <dbReference type="ARBA" id="ARBA00022692"/>
    </source>
</evidence>